<feature type="region of interest" description="Disordered" evidence="1">
    <location>
        <begin position="407"/>
        <end position="442"/>
    </location>
</feature>
<sequence length="543" mass="61050">MPLRPPVQSEGEPSSELMRSQKDVKVDQAVLENDSLSVGDSSPTLSDEALSMAQGEIFKTSSHSFGEYLETASAASDDSSDHNQVVGAELPIYIVRRSGWNIIDYHLYLVHNERGKDECIRRNSMFLYDGLDCRPCLFSELYQPGMPRPEDIILFNILPIIERHNPVNCKGYVLGFDVGKQTLFARQFQWIPDVVEDVWCVWDEGIDKYSLDIKDLLTILRLCIDDHKLSPGEGILTYNKLVCEEDKTDDPGMELVIVVSFCQWILDVAGPLFAPNLPGFAYVIKELERYMKACRSILQRASKRAWEAIGNGYTKQMRKRNASVNQYTDDLYTFVKSEIEVDAEQGQPYAPGLDTCHRLRRRYEEQRKEHAEQRLQSLFAAPDKDSLPESAQDMLQKAVARSRMGLASGVLPSPHTPPASSPPQLDSDPADGWGPPSPEIVTPSIEKYEDREITEYDTLPLPALMGQALSILAAHPSRDNPQSRARFGEFLGEIGVYLRRNPAGDLHMGGLTTNHHATWELCVLEEGQEARGIRRLLPGPVFD</sequence>
<evidence type="ECO:0000313" key="3">
    <source>
        <dbReference type="Proteomes" id="UP000247233"/>
    </source>
</evidence>
<dbReference type="STRING" id="1448321.A0A317WCC9"/>
<protein>
    <submittedName>
        <fullName evidence="2">Uncharacterized protein</fullName>
    </submittedName>
</protein>
<gene>
    <name evidence="2" type="ORF">BO70DRAFT_39897</name>
</gene>
<comment type="caution">
    <text evidence="2">The sequence shown here is derived from an EMBL/GenBank/DDBJ whole genome shotgun (WGS) entry which is preliminary data.</text>
</comment>
<reference evidence="2 3" key="1">
    <citation type="submission" date="2016-12" db="EMBL/GenBank/DDBJ databases">
        <title>The genomes of Aspergillus section Nigri reveals drivers in fungal speciation.</title>
        <authorList>
            <consortium name="DOE Joint Genome Institute"/>
            <person name="Vesth T.C."/>
            <person name="Nybo J."/>
            <person name="Theobald S."/>
            <person name="Brandl J."/>
            <person name="Frisvad J.C."/>
            <person name="Nielsen K.F."/>
            <person name="Lyhne E.K."/>
            <person name="Kogle M.E."/>
            <person name="Kuo A."/>
            <person name="Riley R."/>
            <person name="Clum A."/>
            <person name="Nolan M."/>
            <person name="Lipzen A."/>
            <person name="Salamov A."/>
            <person name="Henrissat B."/>
            <person name="Wiebenga A."/>
            <person name="De Vries R.P."/>
            <person name="Grigoriev I.V."/>
            <person name="Mortensen U.H."/>
            <person name="Andersen M.R."/>
            <person name="Baker S.E."/>
        </authorList>
    </citation>
    <scope>NUCLEOTIDE SEQUENCE [LARGE SCALE GENOMIC DNA]</scope>
    <source>
        <strain evidence="2 3">CBS 117.55</strain>
    </source>
</reference>
<proteinExistence type="predicted"/>
<dbReference type="AlphaFoldDB" id="A0A317WCC9"/>
<accession>A0A317WCC9</accession>
<name>A0A317WCC9_9EURO</name>
<evidence type="ECO:0000256" key="1">
    <source>
        <dbReference type="SAM" id="MobiDB-lite"/>
    </source>
</evidence>
<dbReference type="OrthoDB" id="4363600at2759"/>
<dbReference type="Proteomes" id="UP000247233">
    <property type="component" value="Unassembled WGS sequence"/>
</dbReference>
<dbReference type="GeneID" id="37069064"/>
<keyword evidence="3" id="KW-1185">Reference proteome</keyword>
<dbReference type="EMBL" id="MSFL01000013">
    <property type="protein sequence ID" value="PWY81800.1"/>
    <property type="molecule type" value="Genomic_DNA"/>
</dbReference>
<feature type="region of interest" description="Disordered" evidence="1">
    <location>
        <begin position="1"/>
        <end position="22"/>
    </location>
</feature>
<evidence type="ECO:0000313" key="2">
    <source>
        <dbReference type="EMBL" id="PWY81800.1"/>
    </source>
</evidence>
<dbReference type="RefSeq" id="XP_025399065.1">
    <property type="nucleotide sequence ID" value="XM_025546827.1"/>
</dbReference>
<organism evidence="2 3">
    <name type="scientific">Aspergillus heteromorphus CBS 117.55</name>
    <dbReference type="NCBI Taxonomy" id="1448321"/>
    <lineage>
        <taxon>Eukaryota</taxon>
        <taxon>Fungi</taxon>
        <taxon>Dikarya</taxon>
        <taxon>Ascomycota</taxon>
        <taxon>Pezizomycotina</taxon>
        <taxon>Eurotiomycetes</taxon>
        <taxon>Eurotiomycetidae</taxon>
        <taxon>Eurotiales</taxon>
        <taxon>Aspergillaceae</taxon>
        <taxon>Aspergillus</taxon>
        <taxon>Aspergillus subgen. Circumdati</taxon>
    </lineage>
</organism>
<dbReference type="VEuPathDB" id="FungiDB:BO70DRAFT_39897"/>